<accession>A0AA86U3E3</accession>
<dbReference type="GO" id="GO:0043758">
    <property type="term" value="F:acetate-CoA ligase (ADP-forming) activity"/>
    <property type="evidence" value="ECO:0007669"/>
    <property type="project" value="InterPro"/>
</dbReference>
<reference evidence="9 12" key="2">
    <citation type="submission" date="2024-07" db="EMBL/GenBank/DDBJ databases">
        <authorList>
            <person name="Akdeniz Z."/>
        </authorList>
    </citation>
    <scope>NUCLEOTIDE SEQUENCE [LARGE SCALE GENOMIC DNA]</scope>
</reference>
<keyword evidence="3 4" id="KW-0067">ATP-binding</keyword>
<dbReference type="EMBL" id="CAXDID020000256">
    <property type="protein sequence ID" value="CAL6065697.1"/>
    <property type="molecule type" value="Genomic_DNA"/>
</dbReference>
<dbReference type="InterPro" id="IPR043938">
    <property type="entry name" value="Ligase_CoA_dom"/>
</dbReference>
<dbReference type="AlphaFoldDB" id="A0AA86U3E3"/>
<keyword evidence="2 4" id="KW-0547">Nucleotide-binding</keyword>
<dbReference type="PANTHER" id="PTHR43334:SF1">
    <property type="entry name" value="3-HYDROXYPROPIONATE--COA LIGASE [ADP-FORMING]"/>
    <property type="match status" value="1"/>
</dbReference>
<gene>
    <name evidence="9" type="ORF">HINF_LOCUS12662</name>
    <name evidence="7" type="ORF">HINF_LOCUS17193</name>
    <name evidence="8" type="ORF">HINF_LOCUS34813</name>
    <name evidence="10" type="ORF">HINF_LOCUS51966</name>
    <name evidence="11" type="ORF">HINF_LOCUS55999</name>
    <name evidence="6" type="ORF">HINF_LOCUS6522</name>
</gene>
<dbReference type="InterPro" id="IPR014089">
    <property type="entry name" value="AcCoA-synth-alpha"/>
</dbReference>
<protein>
    <submittedName>
        <fullName evidence="7">Acetyl-CoA synthetase</fullName>
    </submittedName>
    <submittedName>
        <fullName evidence="9">Acetyl-CoA_synthetase</fullName>
    </submittedName>
</protein>
<dbReference type="EMBL" id="CATOUU010000440">
    <property type="protein sequence ID" value="CAI9929548.1"/>
    <property type="molecule type" value="Genomic_DNA"/>
</dbReference>
<keyword evidence="1" id="KW-0436">Ligase</keyword>
<dbReference type="InterPro" id="IPR013815">
    <property type="entry name" value="ATP_grasp_subdomain_1"/>
</dbReference>
<dbReference type="Pfam" id="PF19045">
    <property type="entry name" value="Ligase_CoA_2"/>
    <property type="match status" value="1"/>
</dbReference>
<dbReference type="InterPro" id="IPR051538">
    <property type="entry name" value="Acyl-CoA_Synth/Transferase"/>
</dbReference>
<dbReference type="PANTHER" id="PTHR43334">
    <property type="entry name" value="ACETATE--COA LIGASE [ADP-FORMING]"/>
    <property type="match status" value="1"/>
</dbReference>
<dbReference type="Pfam" id="PF13607">
    <property type="entry name" value="Succ_CoA_lig"/>
    <property type="match status" value="1"/>
</dbReference>
<evidence type="ECO:0000313" key="6">
    <source>
        <dbReference type="EMBL" id="CAI9918877.1"/>
    </source>
</evidence>
<evidence type="ECO:0000313" key="8">
    <source>
        <dbReference type="EMBL" id="CAI9947168.1"/>
    </source>
</evidence>
<dbReference type="EMBL" id="CAXDID020000029">
    <property type="protein sequence ID" value="CAL5992610.1"/>
    <property type="molecule type" value="Genomic_DNA"/>
</dbReference>
<dbReference type="EMBL" id="CAXDID020000300">
    <property type="protein sequence ID" value="CAL6073224.1"/>
    <property type="molecule type" value="Genomic_DNA"/>
</dbReference>
<proteinExistence type="predicted"/>
<dbReference type="Gene3D" id="3.30.470.20">
    <property type="entry name" value="ATP-grasp fold, B domain"/>
    <property type="match status" value="1"/>
</dbReference>
<organism evidence="7">
    <name type="scientific">Hexamita inflata</name>
    <dbReference type="NCBI Taxonomy" id="28002"/>
    <lineage>
        <taxon>Eukaryota</taxon>
        <taxon>Metamonada</taxon>
        <taxon>Diplomonadida</taxon>
        <taxon>Hexamitidae</taxon>
        <taxon>Hexamitinae</taxon>
        <taxon>Hexamita</taxon>
    </lineage>
</organism>
<dbReference type="SMART" id="SM00881">
    <property type="entry name" value="CoA_binding"/>
    <property type="match status" value="1"/>
</dbReference>
<evidence type="ECO:0000256" key="2">
    <source>
        <dbReference type="ARBA" id="ARBA00022741"/>
    </source>
</evidence>
<dbReference type="Pfam" id="PF13380">
    <property type="entry name" value="CoA_binding_2"/>
    <property type="match status" value="1"/>
</dbReference>
<dbReference type="Gene3D" id="3.30.1490.20">
    <property type="entry name" value="ATP-grasp fold, A domain"/>
    <property type="match status" value="1"/>
</dbReference>
<dbReference type="SUPFAM" id="SSF56059">
    <property type="entry name" value="Glutathione synthetase ATP-binding domain-like"/>
    <property type="match status" value="1"/>
</dbReference>
<dbReference type="InterPro" id="IPR032875">
    <property type="entry name" value="Succ_CoA_lig_flav_dom"/>
</dbReference>
<dbReference type="Gene3D" id="3.40.50.720">
    <property type="entry name" value="NAD(P)-binding Rossmann-like Domain"/>
    <property type="match status" value="1"/>
</dbReference>
<dbReference type="Proteomes" id="UP001642409">
    <property type="component" value="Unassembled WGS sequence"/>
</dbReference>
<evidence type="ECO:0000313" key="7">
    <source>
        <dbReference type="EMBL" id="CAI9929548.1"/>
    </source>
</evidence>
<dbReference type="EMBL" id="CATOUU010000773">
    <property type="protein sequence ID" value="CAI9947168.1"/>
    <property type="molecule type" value="Genomic_DNA"/>
</dbReference>
<dbReference type="EMBL" id="CATOUU010000169">
    <property type="protein sequence ID" value="CAI9918877.1"/>
    <property type="molecule type" value="Genomic_DNA"/>
</dbReference>
<dbReference type="FunFam" id="3.30.1490.20:FF:000020">
    <property type="entry name" value="Protein lysine acetyltransferase"/>
    <property type="match status" value="1"/>
</dbReference>
<dbReference type="GO" id="GO:0046872">
    <property type="term" value="F:metal ion binding"/>
    <property type="evidence" value="ECO:0007669"/>
    <property type="project" value="InterPro"/>
</dbReference>
<dbReference type="InterPro" id="IPR003781">
    <property type="entry name" value="CoA-bd"/>
</dbReference>
<evidence type="ECO:0000313" key="9">
    <source>
        <dbReference type="EMBL" id="CAL5992610.1"/>
    </source>
</evidence>
<dbReference type="GO" id="GO:0005524">
    <property type="term" value="F:ATP binding"/>
    <property type="evidence" value="ECO:0007669"/>
    <property type="project" value="UniProtKB-UniRule"/>
</dbReference>
<evidence type="ECO:0000259" key="5">
    <source>
        <dbReference type="PROSITE" id="PS50975"/>
    </source>
</evidence>
<name>A0AA86U3E3_9EUKA</name>
<comment type="caution">
    <text evidence="7">The sequence shown here is derived from an EMBL/GenBank/DDBJ whole genome shotgun (WGS) entry which is preliminary data.</text>
</comment>
<dbReference type="SUPFAM" id="SSF52210">
    <property type="entry name" value="Succinyl-CoA synthetase domains"/>
    <property type="match status" value="2"/>
</dbReference>
<evidence type="ECO:0000256" key="3">
    <source>
        <dbReference type="ARBA" id="ARBA00022840"/>
    </source>
</evidence>
<dbReference type="SUPFAM" id="SSF51735">
    <property type="entry name" value="NAD(P)-binding Rossmann-fold domains"/>
    <property type="match status" value="1"/>
</dbReference>
<evidence type="ECO:0000256" key="1">
    <source>
        <dbReference type="ARBA" id="ARBA00022598"/>
    </source>
</evidence>
<dbReference type="InterPro" id="IPR011761">
    <property type="entry name" value="ATP-grasp"/>
</dbReference>
<keyword evidence="12" id="KW-1185">Reference proteome</keyword>
<evidence type="ECO:0000313" key="10">
    <source>
        <dbReference type="EMBL" id="CAL6065697.1"/>
    </source>
</evidence>
<dbReference type="Gene3D" id="3.40.50.261">
    <property type="entry name" value="Succinyl-CoA synthetase domains"/>
    <property type="match status" value="2"/>
</dbReference>
<dbReference type="Pfam" id="PF13549">
    <property type="entry name" value="ATP-grasp_5"/>
    <property type="match status" value="1"/>
</dbReference>
<dbReference type="NCBIfam" id="TIGR02717">
    <property type="entry name" value="AcCoA-syn-alpha"/>
    <property type="match status" value="1"/>
</dbReference>
<dbReference type="PROSITE" id="PS50975">
    <property type="entry name" value="ATP_GRASP"/>
    <property type="match status" value="1"/>
</dbReference>
<sequence length="728" mass="78165">MGKLGFLSNPQSIAVIGASAQEGKVGYTVMSNIVKSGFSGVVYPINPKAGDILGYKSYTSITECPTAPEVAVFVIPSKHCLAAAEECGKKGVRGCIVISAGFKEVGGEGIELEQKLIAIGKQYNMRIVGPNVLGVCTPTYNCTFAGKQPNKGPIAFLSQSGAMLTAILDWSFANNIGFSNFISLGNKCDVHEVELIKEVCEDENTKIILLYLESVIDGKAFLEQIPEACRKKPIIILKSGTSTLGASAASSHTGALAGNDIAFDLAFDTTGVIRAKTMSELFSLARLFSNTKFENLKPVQDRKFIIATNAGGPGIVATDAFETYKVSLAQMSEEVKAKLRAALPAEASVKNPVDVIGDAPPKRYQDAIEISFQDPNVDGCLVLVTPQAQTRPLEVAQLCVDLQAKYKDKIIVTAFMGGAGMIEAANILAKGGISNYDFPEPAIQAIHAVCHYANVRSTPAIPAQTPDMCDFTEAKVKRIAAIFNEARADNRTVLLSHETSEIFTLIGVEAPKTKLATSAAQAATFAEELKYPVVMKIVSPQIMHKSDCGGVILGVKNAEEAAKSFDLIMENAKTRGPKGAELKGVEIQQMVDFKAKQKNTELIVGMNRDPNFGPMVMAGQGGVFANYIKDVAFELSHNYTPEIALKQLKSTKIYSILEGVRGQPRSDIEGVVKILIKLSQLVTKFPEINELDMNPLLVFSEKEGISAVDVKITILDPNAKPVVVAHHE</sequence>
<feature type="domain" description="ATP-grasp" evidence="5">
    <location>
        <begin position="500"/>
        <end position="536"/>
    </location>
</feature>
<evidence type="ECO:0000256" key="4">
    <source>
        <dbReference type="PROSITE-ProRule" id="PRU00409"/>
    </source>
</evidence>
<dbReference type="InterPro" id="IPR036291">
    <property type="entry name" value="NAD(P)-bd_dom_sf"/>
</dbReference>
<dbReference type="InterPro" id="IPR016102">
    <property type="entry name" value="Succinyl-CoA_synth-like"/>
</dbReference>
<evidence type="ECO:0000313" key="12">
    <source>
        <dbReference type="Proteomes" id="UP001642409"/>
    </source>
</evidence>
<evidence type="ECO:0000313" key="11">
    <source>
        <dbReference type="EMBL" id="CAL6073224.1"/>
    </source>
</evidence>
<reference evidence="7" key="1">
    <citation type="submission" date="2023-06" db="EMBL/GenBank/DDBJ databases">
        <authorList>
            <person name="Kurt Z."/>
        </authorList>
    </citation>
    <scope>NUCLEOTIDE SEQUENCE</scope>
</reference>